<accession>A0A0P1BNY5</accession>
<sequence length="247" mass="26793">MWGVLELVRPREPMASPSPEDGSNDAAATTIGAAEAATALTPSPPANSMGGANNSAIGNTEMALAQHDDTESHQPTNAYTQHLGAVYAPIPLRHLNKETFHKVWHYFNQVRVPAGFCRFPVDSTNPISLATPQAKTAARMTLDAQLRSVGLATFEVTLNTTSNILRSADIWLVPPVTDLQRLTLRSSQLQLQGAQLSFAFEGREIPRGCTFFTVSYVSATTLEKPHQLLASHDGHFAHHGQRIESLC</sequence>
<keyword evidence="3" id="KW-1185">Reference proteome</keyword>
<dbReference type="EMBL" id="CCYA01000265">
    <property type="protein sequence ID" value="CEH17881.1"/>
    <property type="molecule type" value="Genomic_DNA"/>
</dbReference>
<dbReference type="AlphaFoldDB" id="A0A0P1BNY5"/>
<evidence type="ECO:0000256" key="1">
    <source>
        <dbReference type="SAM" id="MobiDB-lite"/>
    </source>
</evidence>
<reference evidence="2 3" key="1">
    <citation type="submission" date="2014-09" db="EMBL/GenBank/DDBJ databases">
        <authorList>
            <person name="Magalhaes I.L.F."/>
            <person name="Oliveira U."/>
            <person name="Santos F.R."/>
            <person name="Vidigal T.H.D.A."/>
            <person name="Brescovit A.D."/>
            <person name="Santos A.J."/>
        </authorList>
    </citation>
    <scope>NUCLEOTIDE SEQUENCE [LARGE SCALE GENOMIC DNA]</scope>
</reference>
<dbReference type="Proteomes" id="UP000054845">
    <property type="component" value="Unassembled WGS sequence"/>
</dbReference>
<dbReference type="OrthoDB" id="10521187at2759"/>
<evidence type="ECO:0000313" key="3">
    <source>
        <dbReference type="Proteomes" id="UP000054845"/>
    </source>
</evidence>
<name>A0A0P1BNY5_9BASI</name>
<evidence type="ECO:0000313" key="2">
    <source>
        <dbReference type="EMBL" id="CEH17881.1"/>
    </source>
</evidence>
<proteinExistence type="predicted"/>
<protein>
    <submittedName>
        <fullName evidence="2">Uncharacterized protein</fullName>
    </submittedName>
</protein>
<organism evidence="2 3">
    <name type="scientific">Ceraceosorus bombacis</name>
    <dbReference type="NCBI Taxonomy" id="401625"/>
    <lineage>
        <taxon>Eukaryota</taxon>
        <taxon>Fungi</taxon>
        <taxon>Dikarya</taxon>
        <taxon>Basidiomycota</taxon>
        <taxon>Ustilaginomycotina</taxon>
        <taxon>Exobasidiomycetes</taxon>
        <taxon>Ceraceosorales</taxon>
        <taxon>Ceraceosoraceae</taxon>
        <taxon>Ceraceosorus</taxon>
    </lineage>
</organism>
<feature type="region of interest" description="Disordered" evidence="1">
    <location>
        <begin position="1"/>
        <end position="26"/>
    </location>
</feature>